<reference evidence="9 10" key="1">
    <citation type="submission" date="2024-05" db="EMBL/GenBank/DDBJ databases">
        <authorList>
            <person name="Liu Q."/>
            <person name="Xin Y.-H."/>
        </authorList>
    </citation>
    <scope>NUCLEOTIDE SEQUENCE [LARGE SCALE GENOMIC DNA]</scope>
    <source>
        <strain evidence="9 10">CGMCC 1.10181</strain>
    </source>
</reference>
<dbReference type="PROSITE" id="PS50110">
    <property type="entry name" value="RESPONSE_REGULATORY"/>
    <property type="match status" value="1"/>
</dbReference>
<sequence>MNRTIAEGAIILAPRGRDAAVAQSMLREAGLEAATTSDLPGLVRLLRGGAGFAVVTEEAVRGADLRELAAFLTDQAEWSDFPFILLTERGGGIERNPAAVRLLETLGNVTFLERPFHPTTLISLARSALRARRRQYEARTRLEAIREGEERLRLALDAGGLGSWVFDIATRAISGSETFRAQFGRRPDDPVDYDVLVASIHPDDLDHRQHALRHSLETGEDYLGEYRCIWPDGSEHWIQTRGRVERGPGGEPLRMVGVSQDITERRDAEDALVMFAAELEERVEQRTAEREAVSAQLHEAQKLETLGQLTGGVAHDFNNLLTPVIGNLDMLRRLHEDERSQRLLGSALEAAERAKTLVSRLLSFARRQTLEARPIDTAAVIGGMLDFIRRTIGPHIDVALDVPDGLPAAMVDPNQLELALLNLSVNARDAMPEGGRLAISVALEQLCAPNPWALAPGGYIALRIADTGTGMDEETLRRAIEPFYSTKGIGKGTGLGLSMVHGLAAQSGGALRLQSAPGEGTTAELLLPLAHQPAEQIALHRDEPIPRMSRLHVLLVDDEELVRRGTAEMLTDLGHGVVQAASGAQALRLLRTARYDVMVSDYLMPGMTGLDLAADARRIVPGLPVLLISGFADVADGFSGDIPKLAKPFRQNELAGALAQVVEGAGQEKEAAE</sequence>
<evidence type="ECO:0000259" key="7">
    <source>
        <dbReference type="PROSITE" id="PS50112"/>
    </source>
</evidence>
<keyword evidence="3 4" id="KW-0597">Phosphoprotein</keyword>
<dbReference type="SUPFAM" id="SSF47384">
    <property type="entry name" value="Homodimeric domain of signal transducing histidine kinase"/>
    <property type="match status" value="1"/>
</dbReference>
<dbReference type="PANTHER" id="PTHR43065">
    <property type="entry name" value="SENSOR HISTIDINE KINASE"/>
    <property type="match status" value="1"/>
</dbReference>
<evidence type="ECO:0000256" key="1">
    <source>
        <dbReference type="ARBA" id="ARBA00000085"/>
    </source>
</evidence>
<accession>A0ABU9Y0N4</accession>
<evidence type="ECO:0000256" key="3">
    <source>
        <dbReference type="ARBA" id="ARBA00022553"/>
    </source>
</evidence>
<feature type="modified residue" description="4-aspartylphosphate" evidence="4">
    <location>
        <position position="601"/>
    </location>
</feature>
<dbReference type="InterPro" id="IPR000014">
    <property type="entry name" value="PAS"/>
</dbReference>
<dbReference type="InterPro" id="IPR035965">
    <property type="entry name" value="PAS-like_dom_sf"/>
</dbReference>
<dbReference type="SUPFAM" id="SSF55874">
    <property type="entry name" value="ATPase domain of HSP90 chaperone/DNA topoisomerase II/histidine kinase"/>
    <property type="match status" value="1"/>
</dbReference>
<dbReference type="EMBL" id="JBDIME010000004">
    <property type="protein sequence ID" value="MEN2789332.1"/>
    <property type="molecule type" value="Genomic_DNA"/>
</dbReference>
<dbReference type="PRINTS" id="PR00344">
    <property type="entry name" value="BCTRLSENSOR"/>
</dbReference>
<feature type="domain" description="PAC" evidence="8">
    <location>
        <begin position="222"/>
        <end position="274"/>
    </location>
</feature>
<dbReference type="CDD" id="cd00156">
    <property type="entry name" value="REC"/>
    <property type="match status" value="1"/>
</dbReference>
<keyword evidence="10" id="KW-1185">Reference proteome</keyword>
<keyword evidence="9" id="KW-0547">Nucleotide-binding</keyword>
<dbReference type="PROSITE" id="PS50113">
    <property type="entry name" value="PAC"/>
    <property type="match status" value="1"/>
</dbReference>
<dbReference type="InterPro" id="IPR001610">
    <property type="entry name" value="PAC"/>
</dbReference>
<keyword evidence="9" id="KW-0067">ATP-binding</keyword>
<dbReference type="InterPro" id="IPR005467">
    <property type="entry name" value="His_kinase_dom"/>
</dbReference>
<dbReference type="Gene3D" id="3.30.450.20">
    <property type="entry name" value="PAS domain"/>
    <property type="match status" value="1"/>
</dbReference>
<dbReference type="InterPro" id="IPR003594">
    <property type="entry name" value="HATPase_dom"/>
</dbReference>
<feature type="domain" description="Response regulatory" evidence="6">
    <location>
        <begin position="552"/>
        <end position="662"/>
    </location>
</feature>
<dbReference type="Pfam" id="PF00072">
    <property type="entry name" value="Response_reg"/>
    <property type="match status" value="1"/>
</dbReference>
<gene>
    <name evidence="9" type="ORF">ABC974_06835</name>
</gene>
<dbReference type="Pfam" id="PF00512">
    <property type="entry name" value="HisKA"/>
    <property type="match status" value="1"/>
</dbReference>
<evidence type="ECO:0000259" key="8">
    <source>
        <dbReference type="PROSITE" id="PS50113"/>
    </source>
</evidence>
<dbReference type="SMART" id="SM00387">
    <property type="entry name" value="HATPase_c"/>
    <property type="match status" value="1"/>
</dbReference>
<evidence type="ECO:0000256" key="2">
    <source>
        <dbReference type="ARBA" id="ARBA00012438"/>
    </source>
</evidence>
<dbReference type="SUPFAM" id="SSF55785">
    <property type="entry name" value="PYP-like sensor domain (PAS domain)"/>
    <property type="match status" value="1"/>
</dbReference>
<dbReference type="PROSITE" id="PS50112">
    <property type="entry name" value="PAS"/>
    <property type="match status" value="1"/>
</dbReference>
<dbReference type="InterPro" id="IPR003661">
    <property type="entry name" value="HisK_dim/P_dom"/>
</dbReference>
<dbReference type="CDD" id="cd00130">
    <property type="entry name" value="PAS"/>
    <property type="match status" value="1"/>
</dbReference>
<dbReference type="GO" id="GO:0005524">
    <property type="term" value="F:ATP binding"/>
    <property type="evidence" value="ECO:0007669"/>
    <property type="project" value="UniProtKB-KW"/>
</dbReference>
<evidence type="ECO:0000259" key="5">
    <source>
        <dbReference type="PROSITE" id="PS50109"/>
    </source>
</evidence>
<dbReference type="Gene3D" id="1.10.287.130">
    <property type="match status" value="1"/>
</dbReference>
<dbReference type="InterPro" id="IPR001789">
    <property type="entry name" value="Sig_transdc_resp-reg_receiver"/>
</dbReference>
<dbReference type="SMART" id="SM00448">
    <property type="entry name" value="REC"/>
    <property type="match status" value="1"/>
</dbReference>
<name>A0ABU9Y0N4_9SPHN</name>
<feature type="domain" description="Histidine kinase" evidence="5">
    <location>
        <begin position="312"/>
        <end position="531"/>
    </location>
</feature>
<protein>
    <recommendedName>
        <fullName evidence="2">histidine kinase</fullName>
        <ecNumber evidence="2">2.7.13.3</ecNumber>
    </recommendedName>
</protein>
<dbReference type="PROSITE" id="PS50109">
    <property type="entry name" value="HIS_KIN"/>
    <property type="match status" value="1"/>
</dbReference>
<dbReference type="InterPro" id="IPR036890">
    <property type="entry name" value="HATPase_C_sf"/>
</dbReference>
<proteinExistence type="predicted"/>
<dbReference type="NCBIfam" id="TIGR00229">
    <property type="entry name" value="sensory_box"/>
    <property type="match status" value="1"/>
</dbReference>
<dbReference type="Gene3D" id="3.30.565.10">
    <property type="entry name" value="Histidine kinase-like ATPase, C-terminal domain"/>
    <property type="match status" value="1"/>
</dbReference>
<organism evidence="9 10">
    <name type="scientific">Sphingomonas oligophenolica</name>
    <dbReference type="NCBI Taxonomy" id="301154"/>
    <lineage>
        <taxon>Bacteria</taxon>
        <taxon>Pseudomonadati</taxon>
        <taxon>Pseudomonadota</taxon>
        <taxon>Alphaproteobacteria</taxon>
        <taxon>Sphingomonadales</taxon>
        <taxon>Sphingomonadaceae</taxon>
        <taxon>Sphingomonas</taxon>
    </lineage>
</organism>
<comment type="catalytic activity">
    <reaction evidence="1">
        <text>ATP + protein L-histidine = ADP + protein N-phospho-L-histidine.</text>
        <dbReference type="EC" id="2.7.13.3"/>
    </reaction>
</comment>
<dbReference type="InterPro" id="IPR004358">
    <property type="entry name" value="Sig_transdc_His_kin-like_C"/>
</dbReference>
<dbReference type="CDD" id="cd00082">
    <property type="entry name" value="HisKA"/>
    <property type="match status" value="1"/>
</dbReference>
<evidence type="ECO:0000256" key="4">
    <source>
        <dbReference type="PROSITE-ProRule" id="PRU00169"/>
    </source>
</evidence>
<dbReference type="PANTHER" id="PTHR43065:SF42">
    <property type="entry name" value="TWO-COMPONENT SENSOR PPRA"/>
    <property type="match status" value="1"/>
</dbReference>
<dbReference type="InterPro" id="IPR000700">
    <property type="entry name" value="PAS-assoc_C"/>
</dbReference>
<dbReference type="RefSeq" id="WP_343887367.1">
    <property type="nucleotide sequence ID" value="NZ_BAAAEH010000002.1"/>
</dbReference>
<dbReference type="SMART" id="SM00086">
    <property type="entry name" value="PAC"/>
    <property type="match status" value="1"/>
</dbReference>
<evidence type="ECO:0000259" key="6">
    <source>
        <dbReference type="PROSITE" id="PS50110"/>
    </source>
</evidence>
<dbReference type="SUPFAM" id="SSF52172">
    <property type="entry name" value="CheY-like"/>
    <property type="match status" value="2"/>
</dbReference>
<dbReference type="InterPro" id="IPR011006">
    <property type="entry name" value="CheY-like_superfamily"/>
</dbReference>
<dbReference type="EC" id="2.7.13.3" evidence="2"/>
<dbReference type="Gene3D" id="2.10.70.100">
    <property type="match status" value="1"/>
</dbReference>
<feature type="domain" description="PAS" evidence="7">
    <location>
        <begin position="148"/>
        <end position="219"/>
    </location>
</feature>
<dbReference type="SMART" id="SM00388">
    <property type="entry name" value="HisKA"/>
    <property type="match status" value="1"/>
</dbReference>
<evidence type="ECO:0000313" key="10">
    <source>
        <dbReference type="Proteomes" id="UP001419910"/>
    </source>
</evidence>
<comment type="caution">
    <text evidence="9">The sequence shown here is derived from an EMBL/GenBank/DDBJ whole genome shotgun (WGS) entry which is preliminary data.</text>
</comment>
<dbReference type="Pfam" id="PF08447">
    <property type="entry name" value="PAS_3"/>
    <property type="match status" value="1"/>
</dbReference>
<dbReference type="Pfam" id="PF02518">
    <property type="entry name" value="HATPase_c"/>
    <property type="match status" value="1"/>
</dbReference>
<dbReference type="Gene3D" id="3.40.50.2300">
    <property type="match status" value="1"/>
</dbReference>
<evidence type="ECO:0000313" key="9">
    <source>
        <dbReference type="EMBL" id="MEN2789332.1"/>
    </source>
</evidence>
<dbReference type="InterPro" id="IPR036097">
    <property type="entry name" value="HisK_dim/P_sf"/>
</dbReference>
<dbReference type="InterPro" id="IPR013655">
    <property type="entry name" value="PAS_fold_3"/>
</dbReference>
<dbReference type="Proteomes" id="UP001419910">
    <property type="component" value="Unassembled WGS sequence"/>
</dbReference>